<dbReference type="AlphaFoldDB" id="A0A0C9W4P6"/>
<reference evidence="1 2" key="1">
    <citation type="submission" date="2014-04" db="EMBL/GenBank/DDBJ databases">
        <title>Evolutionary Origins and Diversification of the Mycorrhizal Mutualists.</title>
        <authorList>
            <consortium name="DOE Joint Genome Institute"/>
            <consortium name="Mycorrhizal Genomics Consortium"/>
            <person name="Kohler A."/>
            <person name="Kuo A."/>
            <person name="Nagy L.G."/>
            <person name="Floudas D."/>
            <person name="Copeland A."/>
            <person name="Barry K.W."/>
            <person name="Cichocki N."/>
            <person name="Veneault-Fourrey C."/>
            <person name="LaButti K."/>
            <person name="Lindquist E.A."/>
            <person name="Lipzen A."/>
            <person name="Lundell T."/>
            <person name="Morin E."/>
            <person name="Murat C."/>
            <person name="Riley R."/>
            <person name="Ohm R."/>
            <person name="Sun H."/>
            <person name="Tunlid A."/>
            <person name="Henrissat B."/>
            <person name="Grigoriev I.V."/>
            <person name="Hibbett D.S."/>
            <person name="Martin F."/>
        </authorList>
    </citation>
    <scope>NUCLEOTIDE SEQUENCE [LARGE SCALE GENOMIC DNA]</scope>
    <source>
        <strain evidence="1 2">MD-312</strain>
    </source>
</reference>
<gene>
    <name evidence="1" type="ORF">HYDPIDRAFT_115980</name>
</gene>
<sequence>MLDHWRTDAFALPSAIALAMCVDDAQPVHFRRSSVILVLGSSKQLTAGSQQCVYFVSRGGSFLYSSYDIFQIGSGRIMYVMKPRVNVKTVL</sequence>
<dbReference type="HOGENOM" id="CLU_2427274_0_0_1"/>
<organism evidence="1 2">
    <name type="scientific">Hydnomerulius pinastri MD-312</name>
    <dbReference type="NCBI Taxonomy" id="994086"/>
    <lineage>
        <taxon>Eukaryota</taxon>
        <taxon>Fungi</taxon>
        <taxon>Dikarya</taxon>
        <taxon>Basidiomycota</taxon>
        <taxon>Agaricomycotina</taxon>
        <taxon>Agaricomycetes</taxon>
        <taxon>Agaricomycetidae</taxon>
        <taxon>Boletales</taxon>
        <taxon>Boletales incertae sedis</taxon>
        <taxon>Leucogyrophana</taxon>
    </lineage>
</organism>
<accession>A0A0C9W4P6</accession>
<protein>
    <submittedName>
        <fullName evidence="1">Unplaced genomic scaffold scaffold_28, whole genome shotgun sequence</fullName>
    </submittedName>
</protein>
<dbReference type="EMBL" id="KN839862">
    <property type="protein sequence ID" value="KIJ61483.1"/>
    <property type="molecule type" value="Genomic_DNA"/>
</dbReference>
<dbReference type="Proteomes" id="UP000053820">
    <property type="component" value="Unassembled WGS sequence"/>
</dbReference>
<keyword evidence="2" id="KW-1185">Reference proteome</keyword>
<name>A0A0C9W4P6_9AGAM</name>
<proteinExistence type="predicted"/>
<evidence type="ECO:0000313" key="1">
    <source>
        <dbReference type="EMBL" id="KIJ61483.1"/>
    </source>
</evidence>
<evidence type="ECO:0000313" key="2">
    <source>
        <dbReference type="Proteomes" id="UP000053820"/>
    </source>
</evidence>